<comment type="caution">
    <text evidence="1">The sequence shown here is derived from an EMBL/GenBank/DDBJ whole genome shotgun (WGS) entry which is preliminary data.</text>
</comment>
<accession>A0A0F9WE13</accession>
<gene>
    <name evidence="1" type="ORF">LCGC14_0369870</name>
</gene>
<proteinExistence type="predicted"/>
<name>A0A0F9WE13_9ZZZZ</name>
<protein>
    <submittedName>
        <fullName evidence="1">Uncharacterized protein</fullName>
    </submittedName>
</protein>
<evidence type="ECO:0000313" key="1">
    <source>
        <dbReference type="EMBL" id="KKN76478.1"/>
    </source>
</evidence>
<dbReference type="AlphaFoldDB" id="A0A0F9WE13"/>
<sequence>MIEPREVTPELRVVRADRDNATTSVWRGFFITRSKVFDTVCIRPTEVGDWGRDGIPEDIVEFLRRLGWLPNCHHVENQEGEIMTGCLFNQSATLAEAVRAIDAYWLDTLGD</sequence>
<organism evidence="1">
    <name type="scientific">marine sediment metagenome</name>
    <dbReference type="NCBI Taxonomy" id="412755"/>
    <lineage>
        <taxon>unclassified sequences</taxon>
        <taxon>metagenomes</taxon>
        <taxon>ecological metagenomes</taxon>
    </lineage>
</organism>
<reference evidence="1" key="1">
    <citation type="journal article" date="2015" name="Nature">
        <title>Complex archaea that bridge the gap between prokaryotes and eukaryotes.</title>
        <authorList>
            <person name="Spang A."/>
            <person name="Saw J.H."/>
            <person name="Jorgensen S.L."/>
            <person name="Zaremba-Niedzwiedzka K."/>
            <person name="Martijn J."/>
            <person name="Lind A.E."/>
            <person name="van Eijk R."/>
            <person name="Schleper C."/>
            <person name="Guy L."/>
            <person name="Ettema T.J."/>
        </authorList>
    </citation>
    <scope>NUCLEOTIDE SEQUENCE</scope>
</reference>
<dbReference type="EMBL" id="LAZR01000295">
    <property type="protein sequence ID" value="KKN76478.1"/>
    <property type="molecule type" value="Genomic_DNA"/>
</dbReference>